<dbReference type="PANTHER" id="PTHR43977">
    <property type="entry name" value="STRUCTURAL MAINTENANCE OF CHROMOSOMES PROTEIN 3"/>
    <property type="match status" value="1"/>
</dbReference>
<keyword evidence="6 7" id="KW-0238">DNA-binding</keyword>
<dbReference type="Pfam" id="PF02463">
    <property type="entry name" value="SMC_N"/>
    <property type="match status" value="1"/>
</dbReference>
<dbReference type="GO" id="GO:0030261">
    <property type="term" value="P:chromosome condensation"/>
    <property type="evidence" value="ECO:0007669"/>
    <property type="project" value="InterPro"/>
</dbReference>
<dbReference type="GO" id="GO:0005524">
    <property type="term" value="F:ATP binding"/>
    <property type="evidence" value="ECO:0007669"/>
    <property type="project" value="UniProtKB-UniRule"/>
</dbReference>
<reference evidence="10" key="1">
    <citation type="submission" date="2019-05" db="EMBL/GenBank/DDBJ databases">
        <title>Complete genome sequencing of Absiella argi strain JCM 30884.</title>
        <authorList>
            <person name="Sakamoto M."/>
            <person name="Murakami T."/>
            <person name="Mori H."/>
        </authorList>
    </citation>
    <scope>NUCLEOTIDE SEQUENCE [LARGE SCALE GENOMIC DNA]</scope>
    <source>
        <strain evidence="10">JCM 30884</strain>
    </source>
</reference>
<dbReference type="AlphaFoldDB" id="A0A6N4TFF3"/>
<evidence type="ECO:0000256" key="5">
    <source>
        <dbReference type="ARBA" id="ARBA00023054"/>
    </source>
</evidence>
<keyword evidence="3 7" id="KW-0547">Nucleotide-binding</keyword>
<evidence type="ECO:0000256" key="2">
    <source>
        <dbReference type="ARBA" id="ARBA00022490"/>
    </source>
</evidence>
<dbReference type="Gene3D" id="1.20.1060.20">
    <property type="match status" value="1"/>
</dbReference>
<comment type="subcellular location">
    <subcellularLocation>
        <location evidence="1 7">Cytoplasm</location>
    </subcellularLocation>
</comment>
<evidence type="ECO:0000256" key="7">
    <source>
        <dbReference type="HAMAP-Rule" id="MF_01894"/>
    </source>
</evidence>
<dbReference type="GO" id="GO:0005737">
    <property type="term" value="C:cytoplasm"/>
    <property type="evidence" value="ECO:0007669"/>
    <property type="project" value="UniProtKB-SubCell"/>
</dbReference>
<dbReference type="GO" id="GO:0016887">
    <property type="term" value="F:ATP hydrolysis activity"/>
    <property type="evidence" value="ECO:0007669"/>
    <property type="project" value="InterPro"/>
</dbReference>
<protein>
    <recommendedName>
        <fullName evidence="7">Chromosome partition protein Smc</fullName>
    </recommendedName>
</protein>
<dbReference type="GO" id="GO:0006260">
    <property type="term" value="P:DNA replication"/>
    <property type="evidence" value="ECO:0007669"/>
    <property type="project" value="UniProtKB-UniRule"/>
</dbReference>
<dbReference type="HAMAP" id="MF_01894">
    <property type="entry name" value="Smc_prok"/>
    <property type="match status" value="1"/>
</dbReference>
<dbReference type="InterPro" id="IPR024704">
    <property type="entry name" value="SMC"/>
</dbReference>
<feature type="coiled-coil region" evidence="7">
    <location>
        <begin position="339"/>
        <end position="394"/>
    </location>
</feature>
<feature type="coiled-coil region" evidence="7">
    <location>
        <begin position="182"/>
        <end position="304"/>
    </location>
</feature>
<proteinExistence type="inferred from homology"/>
<evidence type="ECO:0000313" key="9">
    <source>
        <dbReference type="EMBL" id="BBK21483.1"/>
    </source>
</evidence>
<dbReference type="SMART" id="SM00968">
    <property type="entry name" value="SMC_hinge"/>
    <property type="match status" value="1"/>
</dbReference>
<dbReference type="GO" id="GO:0005694">
    <property type="term" value="C:chromosome"/>
    <property type="evidence" value="ECO:0007669"/>
    <property type="project" value="InterPro"/>
</dbReference>
<dbReference type="SUPFAM" id="SSF52540">
    <property type="entry name" value="P-loop containing nucleoside triphosphate hydrolases"/>
    <property type="match status" value="1"/>
</dbReference>
<keyword evidence="10" id="KW-1185">Reference proteome</keyword>
<name>A0A6N4TFF3_9FIRM</name>
<evidence type="ECO:0000256" key="3">
    <source>
        <dbReference type="ARBA" id="ARBA00022741"/>
    </source>
</evidence>
<comment type="function">
    <text evidence="7">Required for chromosome condensation and partitioning.</text>
</comment>
<dbReference type="Gene3D" id="3.40.50.300">
    <property type="entry name" value="P-loop containing nucleotide triphosphate hydrolases"/>
    <property type="match status" value="2"/>
</dbReference>
<organism evidence="9 10">
    <name type="scientific">Amedibacterium intestinale</name>
    <dbReference type="NCBI Taxonomy" id="2583452"/>
    <lineage>
        <taxon>Bacteria</taxon>
        <taxon>Bacillati</taxon>
        <taxon>Bacillota</taxon>
        <taxon>Erysipelotrichia</taxon>
        <taxon>Erysipelotrichales</taxon>
        <taxon>Erysipelotrichaceae</taxon>
        <taxon>Amedibacterium</taxon>
    </lineage>
</organism>
<dbReference type="Gene3D" id="3.30.70.1620">
    <property type="match status" value="1"/>
</dbReference>
<dbReference type="Pfam" id="PF06470">
    <property type="entry name" value="SMC_hinge"/>
    <property type="match status" value="1"/>
</dbReference>
<comment type="similarity">
    <text evidence="7">Belongs to the SMC family.</text>
</comment>
<accession>A0A6N4TFF3</accession>
<feature type="coiled-coil region" evidence="7">
    <location>
        <begin position="660"/>
        <end position="798"/>
    </location>
</feature>
<dbReference type="FunFam" id="3.40.50.300:FF:000901">
    <property type="entry name" value="Chromosome partition protein Smc"/>
    <property type="match status" value="1"/>
</dbReference>
<gene>
    <name evidence="7 9" type="primary">smc</name>
    <name evidence="9" type="ORF">Aargi30884_03860</name>
</gene>
<dbReference type="EMBL" id="AP019695">
    <property type="protein sequence ID" value="BBK21483.1"/>
    <property type="molecule type" value="Genomic_DNA"/>
</dbReference>
<comment type="subunit">
    <text evidence="7">Homodimer.</text>
</comment>
<dbReference type="GO" id="GO:0003677">
    <property type="term" value="F:DNA binding"/>
    <property type="evidence" value="ECO:0007669"/>
    <property type="project" value="UniProtKB-UniRule"/>
</dbReference>
<keyword evidence="2 7" id="KW-0963">Cytoplasm</keyword>
<dbReference type="InterPro" id="IPR010935">
    <property type="entry name" value="SMC_hinge"/>
</dbReference>
<evidence type="ECO:0000313" key="10">
    <source>
        <dbReference type="Proteomes" id="UP000464754"/>
    </source>
</evidence>
<dbReference type="SUPFAM" id="SSF75553">
    <property type="entry name" value="Smc hinge domain"/>
    <property type="match status" value="1"/>
</dbReference>
<evidence type="ECO:0000256" key="1">
    <source>
        <dbReference type="ARBA" id="ARBA00004496"/>
    </source>
</evidence>
<feature type="domain" description="SMC hinge" evidence="8">
    <location>
        <begin position="414"/>
        <end position="533"/>
    </location>
</feature>
<dbReference type="InterPro" id="IPR011890">
    <property type="entry name" value="SMC_prok"/>
</dbReference>
<comment type="domain">
    <text evidence="7">Contains large globular domains required for ATP hydrolysis at each terminus and a third globular domain forming a flexible hinge near the middle of the molecule. These domains are separated by coiled-coil structures.</text>
</comment>
<dbReference type="InterPro" id="IPR003395">
    <property type="entry name" value="RecF/RecN/SMC_N"/>
</dbReference>
<evidence type="ECO:0000256" key="6">
    <source>
        <dbReference type="ARBA" id="ARBA00023125"/>
    </source>
</evidence>
<evidence type="ECO:0000259" key="8">
    <source>
        <dbReference type="SMART" id="SM00968"/>
    </source>
</evidence>
<evidence type="ECO:0000256" key="4">
    <source>
        <dbReference type="ARBA" id="ARBA00022840"/>
    </source>
</evidence>
<keyword evidence="4 7" id="KW-0067">ATP-binding</keyword>
<dbReference type="PIRSF" id="PIRSF005719">
    <property type="entry name" value="SMC"/>
    <property type="match status" value="1"/>
</dbReference>
<dbReference type="GO" id="GO:0007062">
    <property type="term" value="P:sister chromatid cohesion"/>
    <property type="evidence" value="ECO:0007669"/>
    <property type="project" value="InterPro"/>
</dbReference>
<dbReference type="RefSeq" id="WP_115714696.1">
    <property type="nucleotide sequence ID" value="NZ_AP019695.1"/>
</dbReference>
<dbReference type="Proteomes" id="UP000464754">
    <property type="component" value="Chromosome"/>
</dbReference>
<dbReference type="CDD" id="cd03278">
    <property type="entry name" value="ABC_SMC_barmotin"/>
    <property type="match status" value="1"/>
</dbReference>
<sequence>MFLKRIELQGFKSFADKSVISFDSDVIGIVGPNGCGKSNINDAIRWVLGEQSVKSLRGNSMSDVIFNGSTQRKPVNMAEVTLVFDNSKHVLNVEYEEVEVTRRLHRQSGEGEYFINRTPCRLKDILNLVMDTGLGRDSLSIISQGNISAFADAKPEERRALFEEAAGVAKYKKRKNESLGKLNRTQDNLSRLEDIIVELERQVNPLKRQAKKAEVYKEKKAELEKVEISVLVDEIEKLNKEIEALKQKAFDLETKKAMCETTIAVEDTKNSELRSEMYQLDREINKLQERFAKLTEDSRVLEARKIEMDEKRKYAIEFANSAEKAKELKAMMEEAHYEYEDRKKRAQSLETDLALYKEQSANLEHDISYCTQETAQANAILNRLQNRKDVLENLARQPFNHQQAVKSILDANLNGILGVVSQIFKPRANYETAISNALGGAMYHIVSKDEASARHAIGFLKKNKSGRATFLPLTVIKPRAMNNEHRILAENSKGFLGVASDFVENEERFCDLRDSLLGNVVIVDQLINANEIAKVLRYQYKIVTLDGDIVNRGGSMTGGQGKNNTTPLTIQKELTSLLQSLDGQLLKVEGLQSQLSSLQARKDRVSSDIVQLQISLAQLDPIVKAKWAKYERLKTDYEQIAPKDEEMQQELMDDDIVVRLSRLHSEIDEISSQMKSKRERRMKAGSEVERKDTQIRQLRRDLNILQNDEREVEVQQAKAETRLETALERLSSTYEMTFTYAQEQKVEMDMEEARKKVAILRQEISSLGNVNLDAPQEYAEISERFEFLSKQKEDLLKAKDKILSAIDEMDEIMIKQFTEMFEKINSELNDVFRSLFGGGKARLFMVDPEDVLNTGIDIDVQPPGKTVQNIRLFSGGEKSLIAICVLFSILKARTMPLCIFDEVEAALDQANVERFAKYISKFRGESQFIVVTHRPGTMAQCDALYGVTMQQNGVSQLLKVKLQDAIHMIDKEEVKA</sequence>
<dbReference type="KEGG" id="aarg:Aargi30884_03860"/>
<dbReference type="GO" id="GO:0007059">
    <property type="term" value="P:chromosome segregation"/>
    <property type="evidence" value="ECO:0007669"/>
    <property type="project" value="UniProtKB-UniRule"/>
</dbReference>
<dbReference type="InterPro" id="IPR027417">
    <property type="entry name" value="P-loop_NTPase"/>
</dbReference>
<dbReference type="FunFam" id="3.40.50.300:FF:000984">
    <property type="entry name" value="Chromosome partition protein Smc"/>
    <property type="match status" value="1"/>
</dbReference>
<keyword evidence="5 7" id="KW-0175">Coiled coil</keyword>
<feature type="binding site" evidence="7">
    <location>
        <begin position="32"/>
        <end position="39"/>
    </location>
    <ligand>
        <name>ATP</name>
        <dbReference type="ChEBI" id="CHEBI:30616"/>
    </ligand>
</feature>
<dbReference type="InterPro" id="IPR036277">
    <property type="entry name" value="SMC_hinge_sf"/>
</dbReference>